<keyword evidence="9 12" id="KW-1133">Transmembrane helix</keyword>
<keyword evidence="6" id="KW-1003">Cell membrane</keyword>
<evidence type="ECO:0000256" key="4">
    <source>
        <dbReference type="ARBA" id="ARBA00014213"/>
    </source>
</evidence>
<dbReference type="InterPro" id="IPR005495">
    <property type="entry name" value="LptG/LptF_permease"/>
</dbReference>
<dbReference type="RefSeq" id="WP_127026740.1">
    <property type="nucleotide sequence ID" value="NZ_RYFG02000025.1"/>
</dbReference>
<feature type="transmembrane region" description="Helical" evidence="12">
    <location>
        <begin position="311"/>
        <end position="329"/>
    </location>
</feature>
<dbReference type="InterPro" id="IPR030922">
    <property type="entry name" value="LptF"/>
</dbReference>
<accession>A0ABY3CD96</accession>
<gene>
    <name evidence="13" type="primary">lptF</name>
    <name evidence="13" type="ORF">EKO24_004805</name>
</gene>
<evidence type="ECO:0000313" key="14">
    <source>
        <dbReference type="Proteomes" id="UP000733744"/>
    </source>
</evidence>
<feature type="transmembrane region" description="Helical" evidence="12">
    <location>
        <begin position="341"/>
        <end position="363"/>
    </location>
</feature>
<feature type="transmembrane region" description="Helical" evidence="12">
    <location>
        <begin position="71"/>
        <end position="96"/>
    </location>
</feature>
<organism evidence="13 14">
    <name type="scientific">Candidatus Methylobacter oryzae</name>
    <dbReference type="NCBI Taxonomy" id="2497749"/>
    <lineage>
        <taxon>Bacteria</taxon>
        <taxon>Pseudomonadati</taxon>
        <taxon>Pseudomonadota</taxon>
        <taxon>Gammaproteobacteria</taxon>
        <taxon>Methylococcales</taxon>
        <taxon>Methylococcaceae</taxon>
        <taxon>Methylobacter</taxon>
    </lineage>
</organism>
<evidence type="ECO:0000256" key="12">
    <source>
        <dbReference type="SAM" id="Phobius"/>
    </source>
</evidence>
<evidence type="ECO:0000313" key="13">
    <source>
        <dbReference type="EMBL" id="TRX00646.1"/>
    </source>
</evidence>
<comment type="caution">
    <text evidence="13">The sequence shown here is derived from an EMBL/GenBank/DDBJ whole genome shotgun (WGS) entry which is preliminary data.</text>
</comment>
<keyword evidence="5" id="KW-0813">Transport</keyword>
<sequence length="381" mass="42263">MRLEASWTQGYKAGRRKLITVLDKMVALDLLRTLLAVWSVIVVIIVSRQFIRVLDKAIEGQVSNQTLLTVLGLKTIIASAAFLPAALFMAILMVLGRMYRDQEMSAVSSAGGGAGTVYRAIFLLVFPLSVLSAGMSFYVSPWAEAMMEQMMHQDKESADLRGIAAGKFSEYSQGDLVFYVEKIDADKTMRQVFVQHRQGNRLAIINAELGRLKDLPDGRYIILENGERIQGQPGTVNYVVEQFSEYAVRMDVKETSAANFGKESVASSALASSGQIRDIAELQRRFSIPMGILLLTFIAVPLAQMSPRGGVYGNMLVGFLIYFSYGNLIRVSQSWVMNQTIPAWLGVFGINTLLLLIGGILLARLYGWQWLVIKIREKVAQ</sequence>
<keyword evidence="10 12" id="KW-0472">Membrane</keyword>
<comment type="similarity">
    <text evidence="3">Belongs to the LptF/LptG family.</text>
</comment>
<keyword evidence="7" id="KW-0997">Cell inner membrane</keyword>
<evidence type="ECO:0000256" key="11">
    <source>
        <dbReference type="ARBA" id="ARBA00026081"/>
    </source>
</evidence>
<keyword evidence="8 12" id="KW-0812">Transmembrane</keyword>
<comment type="function">
    <text evidence="1">Part of the ABC transporter complex LptBFG involved in the translocation of lipopolysaccharide (LPS) from the inner membrane to the outer membrane.</text>
</comment>
<comment type="subunit">
    <text evidence="11">Component of the lipopolysaccharide transport and assembly complex. The LptBFG transporter is composed of two ATP-binding proteins (LptB) and two transmembrane proteins (LptF and LptG).</text>
</comment>
<evidence type="ECO:0000256" key="8">
    <source>
        <dbReference type="ARBA" id="ARBA00022692"/>
    </source>
</evidence>
<protein>
    <recommendedName>
        <fullName evidence="4">Lipopolysaccharide export system permease protein LptF</fullName>
    </recommendedName>
</protein>
<keyword evidence="14" id="KW-1185">Reference proteome</keyword>
<evidence type="ECO:0000256" key="7">
    <source>
        <dbReference type="ARBA" id="ARBA00022519"/>
    </source>
</evidence>
<name>A0ABY3CD96_9GAMM</name>
<reference evidence="13 14" key="1">
    <citation type="journal article" date="2019" name="Antonie Van Leeuwenhoek">
        <title>Description of 'Ca. Methylobacter oryzae' KRF1, a novel species from the environmentally important Methylobacter clade 2.</title>
        <authorList>
            <person name="Khatri K."/>
            <person name="Mohite J.A."/>
            <person name="Pandit P.S."/>
            <person name="Bahulikar R."/>
            <person name="Rahalkar M.C."/>
        </authorList>
    </citation>
    <scope>NUCLEOTIDE SEQUENCE [LARGE SCALE GENOMIC DNA]</scope>
    <source>
        <strain evidence="13 14">KRF1</strain>
    </source>
</reference>
<evidence type="ECO:0000256" key="6">
    <source>
        <dbReference type="ARBA" id="ARBA00022475"/>
    </source>
</evidence>
<dbReference type="PANTHER" id="PTHR33529">
    <property type="entry name" value="SLR0882 PROTEIN-RELATED"/>
    <property type="match status" value="1"/>
</dbReference>
<comment type="subcellular location">
    <subcellularLocation>
        <location evidence="2">Cell inner membrane</location>
        <topology evidence="2">Multi-pass membrane protein</topology>
    </subcellularLocation>
</comment>
<evidence type="ECO:0000256" key="9">
    <source>
        <dbReference type="ARBA" id="ARBA00022989"/>
    </source>
</evidence>
<dbReference type="PANTHER" id="PTHR33529:SF7">
    <property type="entry name" value="LIPOPOLYSACCHARIDE EXPORT SYSTEM PERMEASE PROTEIN LPTF"/>
    <property type="match status" value="1"/>
</dbReference>
<feature type="transmembrane region" description="Helical" evidence="12">
    <location>
        <begin position="116"/>
        <end position="139"/>
    </location>
</feature>
<proteinExistence type="inferred from homology"/>
<evidence type="ECO:0000256" key="5">
    <source>
        <dbReference type="ARBA" id="ARBA00022448"/>
    </source>
</evidence>
<dbReference type="EMBL" id="RYFG02000025">
    <property type="protein sequence ID" value="TRX00646.1"/>
    <property type="molecule type" value="Genomic_DNA"/>
</dbReference>
<evidence type="ECO:0000256" key="10">
    <source>
        <dbReference type="ARBA" id="ARBA00023136"/>
    </source>
</evidence>
<dbReference type="NCBIfam" id="TIGR04407">
    <property type="entry name" value="LptF_YjgP"/>
    <property type="match status" value="1"/>
</dbReference>
<feature type="transmembrane region" description="Helical" evidence="12">
    <location>
        <begin position="30"/>
        <end position="51"/>
    </location>
</feature>
<dbReference type="Proteomes" id="UP000733744">
    <property type="component" value="Unassembled WGS sequence"/>
</dbReference>
<evidence type="ECO:0000256" key="1">
    <source>
        <dbReference type="ARBA" id="ARBA00002265"/>
    </source>
</evidence>
<evidence type="ECO:0000256" key="2">
    <source>
        <dbReference type="ARBA" id="ARBA00004429"/>
    </source>
</evidence>
<dbReference type="Pfam" id="PF03739">
    <property type="entry name" value="LptF_LptG"/>
    <property type="match status" value="1"/>
</dbReference>
<feature type="transmembrane region" description="Helical" evidence="12">
    <location>
        <begin position="286"/>
        <end position="305"/>
    </location>
</feature>
<evidence type="ECO:0000256" key="3">
    <source>
        <dbReference type="ARBA" id="ARBA00007725"/>
    </source>
</evidence>